<comment type="similarity">
    <text evidence="2">Belongs to the XPC family.</text>
</comment>
<dbReference type="InterPro" id="IPR038765">
    <property type="entry name" value="Papain-like_cys_pep_sf"/>
</dbReference>
<dbReference type="PANTHER" id="PTHR12135">
    <property type="entry name" value="DNA REPAIR PROTEIN XP-C / RAD4"/>
    <property type="match status" value="1"/>
</dbReference>
<dbReference type="Pfam" id="PF03835">
    <property type="entry name" value="Rad4"/>
    <property type="match status" value="1"/>
</dbReference>
<name>A0A3P7JMP5_STRVU</name>
<dbReference type="GO" id="GO:0003697">
    <property type="term" value="F:single-stranded DNA binding"/>
    <property type="evidence" value="ECO:0007669"/>
    <property type="project" value="TreeGrafter"/>
</dbReference>
<dbReference type="Gene3D" id="2.20.20.110">
    <property type="entry name" value="Rad4, beta-hairpin domain BHD1"/>
    <property type="match status" value="1"/>
</dbReference>
<evidence type="ECO:0000313" key="11">
    <source>
        <dbReference type="Proteomes" id="UP000270094"/>
    </source>
</evidence>
<evidence type="ECO:0000259" key="8">
    <source>
        <dbReference type="SMART" id="SM01031"/>
    </source>
</evidence>
<sequence>MGELLKETKESTPTSPESSAGKQSTKEVKKKKNSAASNSGHNGEIRNYWIEYWDRKQRRWICIDPLRATVDEPNSIEENLTKPVSYVFAIDSGPSVHFSTFKEGGVRDITARYASNYLRPEFRRLRTTQQWIATTLRRKSLRANRERSDQEDMYLRQELVNKPLPTTVAEYKNHPLYVLEKDLLKFEGIYPKPEDQKPLGEVRGHKVFPRSTVYTLQSANNWIKMARSVKEGEEPYKVVKARTNPRIPIEQREQKYLDIFGYWQTEPFRPPKVENGRIPRNEYGNVYMYQPSMCPVGAVHIRLPGLPNIARRLGGLECVPAVVGWEFNSCANFPIIEGACVLEKDAQLFIDEWKRLESTREERENKVSGHGS</sequence>
<accession>A0A3P7JMP5</accession>
<dbReference type="Pfam" id="PF10405">
    <property type="entry name" value="BHD_3"/>
    <property type="match status" value="1"/>
</dbReference>
<dbReference type="PANTHER" id="PTHR12135:SF0">
    <property type="entry name" value="DNA REPAIR PROTEIN COMPLEMENTING XP-C CELLS"/>
    <property type="match status" value="1"/>
</dbReference>
<feature type="compositionally biased region" description="Basic and acidic residues" evidence="6">
    <location>
        <begin position="1"/>
        <end position="10"/>
    </location>
</feature>
<dbReference type="GO" id="GO:0071942">
    <property type="term" value="C:XPC complex"/>
    <property type="evidence" value="ECO:0007669"/>
    <property type="project" value="TreeGrafter"/>
</dbReference>
<dbReference type="Gene3D" id="3.30.70.2460">
    <property type="entry name" value="Rad4, beta-hairpin domain BHD3"/>
    <property type="match status" value="1"/>
</dbReference>
<proteinExistence type="inferred from homology"/>
<keyword evidence="3" id="KW-0227">DNA damage</keyword>
<dbReference type="Pfam" id="PF10403">
    <property type="entry name" value="BHD_1"/>
    <property type="match status" value="1"/>
</dbReference>
<dbReference type="Pfam" id="PF10404">
    <property type="entry name" value="BHD_2"/>
    <property type="match status" value="1"/>
</dbReference>
<reference evidence="10 11" key="1">
    <citation type="submission" date="2018-11" db="EMBL/GenBank/DDBJ databases">
        <authorList>
            <consortium name="Pathogen Informatics"/>
        </authorList>
    </citation>
    <scope>NUCLEOTIDE SEQUENCE [LARGE SCALE GENOMIC DNA]</scope>
</reference>
<evidence type="ECO:0000259" key="9">
    <source>
        <dbReference type="SMART" id="SM01032"/>
    </source>
</evidence>
<comment type="subcellular location">
    <subcellularLocation>
        <location evidence="1">Nucleus</location>
    </subcellularLocation>
</comment>
<dbReference type="Proteomes" id="UP000270094">
    <property type="component" value="Unassembled WGS sequence"/>
</dbReference>
<dbReference type="SMART" id="SM01030">
    <property type="entry name" value="BHD_1"/>
    <property type="match status" value="1"/>
</dbReference>
<dbReference type="InterPro" id="IPR042488">
    <property type="entry name" value="Rad4_BHD3_sf"/>
</dbReference>
<evidence type="ECO:0000256" key="3">
    <source>
        <dbReference type="ARBA" id="ARBA00022763"/>
    </source>
</evidence>
<dbReference type="SMART" id="SM01032">
    <property type="entry name" value="BHD_3"/>
    <property type="match status" value="1"/>
</dbReference>
<dbReference type="GO" id="GO:0005737">
    <property type="term" value="C:cytoplasm"/>
    <property type="evidence" value="ECO:0007669"/>
    <property type="project" value="TreeGrafter"/>
</dbReference>
<dbReference type="GO" id="GO:0006298">
    <property type="term" value="P:mismatch repair"/>
    <property type="evidence" value="ECO:0007669"/>
    <property type="project" value="TreeGrafter"/>
</dbReference>
<evidence type="ECO:0000256" key="2">
    <source>
        <dbReference type="ARBA" id="ARBA00009525"/>
    </source>
</evidence>
<dbReference type="SMART" id="SM01031">
    <property type="entry name" value="BHD_2"/>
    <property type="match status" value="1"/>
</dbReference>
<evidence type="ECO:0000256" key="4">
    <source>
        <dbReference type="ARBA" id="ARBA00023204"/>
    </source>
</evidence>
<dbReference type="OrthoDB" id="300780at2759"/>
<dbReference type="GO" id="GO:0006289">
    <property type="term" value="P:nucleotide-excision repair"/>
    <property type="evidence" value="ECO:0007669"/>
    <property type="project" value="InterPro"/>
</dbReference>
<keyword evidence="4" id="KW-0234">DNA repair</keyword>
<dbReference type="InterPro" id="IPR018326">
    <property type="entry name" value="Rad4_beta-hairpin_dom1"/>
</dbReference>
<evidence type="ECO:0000256" key="5">
    <source>
        <dbReference type="ARBA" id="ARBA00023242"/>
    </source>
</evidence>
<organism evidence="10 11">
    <name type="scientific">Strongylus vulgaris</name>
    <name type="common">Blood worm</name>
    <dbReference type="NCBI Taxonomy" id="40348"/>
    <lineage>
        <taxon>Eukaryota</taxon>
        <taxon>Metazoa</taxon>
        <taxon>Ecdysozoa</taxon>
        <taxon>Nematoda</taxon>
        <taxon>Chromadorea</taxon>
        <taxon>Rhabditida</taxon>
        <taxon>Rhabditina</taxon>
        <taxon>Rhabditomorpha</taxon>
        <taxon>Strongyloidea</taxon>
        <taxon>Strongylidae</taxon>
        <taxon>Strongylus</taxon>
    </lineage>
</organism>
<dbReference type="GO" id="GO:0003684">
    <property type="term" value="F:damaged DNA binding"/>
    <property type="evidence" value="ECO:0007669"/>
    <property type="project" value="InterPro"/>
</dbReference>
<dbReference type="InterPro" id="IPR018325">
    <property type="entry name" value="Rad4/PNGase_transGLS-fold"/>
</dbReference>
<dbReference type="AlphaFoldDB" id="A0A3P7JMP5"/>
<dbReference type="EMBL" id="UYYB01112006">
    <property type="protein sequence ID" value="VDM81249.1"/>
    <property type="molecule type" value="Genomic_DNA"/>
</dbReference>
<keyword evidence="11" id="KW-1185">Reference proteome</keyword>
<gene>
    <name evidence="10" type="ORF">SVUK_LOCUS16247</name>
</gene>
<evidence type="ECO:0000259" key="7">
    <source>
        <dbReference type="SMART" id="SM01030"/>
    </source>
</evidence>
<evidence type="ECO:0000256" key="1">
    <source>
        <dbReference type="ARBA" id="ARBA00004123"/>
    </source>
</evidence>
<dbReference type="InterPro" id="IPR004583">
    <property type="entry name" value="DNA_repair_Rad4"/>
</dbReference>
<evidence type="ECO:0000313" key="10">
    <source>
        <dbReference type="EMBL" id="VDM81249.1"/>
    </source>
</evidence>
<evidence type="ECO:0000256" key="6">
    <source>
        <dbReference type="SAM" id="MobiDB-lite"/>
    </source>
</evidence>
<dbReference type="InterPro" id="IPR018328">
    <property type="entry name" value="Rad4_beta-hairpin_dom3"/>
</dbReference>
<feature type="domain" description="Rad4 beta-hairpin" evidence="7">
    <location>
        <begin position="160"/>
        <end position="214"/>
    </location>
</feature>
<protein>
    <recommendedName>
        <fullName evidence="12">Rad4 beta-hairpin domain-containing protein</fullName>
    </recommendedName>
</protein>
<feature type="domain" description="Rad4 beta-hairpin" evidence="9">
    <location>
        <begin position="278"/>
        <end position="353"/>
    </location>
</feature>
<dbReference type="SUPFAM" id="SSF54001">
    <property type="entry name" value="Cysteine proteinases"/>
    <property type="match status" value="1"/>
</dbReference>
<feature type="region of interest" description="Disordered" evidence="6">
    <location>
        <begin position="1"/>
        <end position="40"/>
    </location>
</feature>
<dbReference type="GO" id="GO:0000111">
    <property type="term" value="C:nucleotide-excision repair factor 2 complex"/>
    <property type="evidence" value="ECO:0007669"/>
    <property type="project" value="TreeGrafter"/>
</dbReference>
<keyword evidence="5" id="KW-0539">Nucleus</keyword>
<feature type="domain" description="Rad4 beta-hairpin" evidence="8">
    <location>
        <begin position="216"/>
        <end position="271"/>
    </location>
</feature>
<dbReference type="InterPro" id="IPR018327">
    <property type="entry name" value="BHD_2"/>
</dbReference>
<evidence type="ECO:0008006" key="12">
    <source>
        <dbReference type="Google" id="ProtNLM"/>
    </source>
</evidence>
<dbReference type="Gene3D" id="3.10.620.30">
    <property type="match status" value="1"/>
</dbReference>